<evidence type="ECO:0000256" key="6">
    <source>
        <dbReference type="RuleBase" id="RU361187"/>
    </source>
</evidence>
<evidence type="ECO:0000313" key="7">
    <source>
        <dbReference type="EMBL" id="MBF9238534.1"/>
    </source>
</evidence>
<name>A0ABS0IKH7_9BACT</name>
<organism evidence="7 8">
    <name type="scientific">Hymenobacter jeongseonensis</name>
    <dbReference type="NCBI Taxonomy" id="2791027"/>
    <lineage>
        <taxon>Bacteria</taxon>
        <taxon>Pseudomonadati</taxon>
        <taxon>Bacteroidota</taxon>
        <taxon>Cytophagia</taxon>
        <taxon>Cytophagales</taxon>
        <taxon>Hymenobacteraceae</taxon>
        <taxon>Hymenobacter</taxon>
    </lineage>
</organism>
<evidence type="ECO:0000256" key="4">
    <source>
        <dbReference type="ARBA" id="ARBA00023277"/>
    </source>
</evidence>
<proteinExistence type="inferred from homology"/>
<dbReference type="Proteomes" id="UP000597617">
    <property type="component" value="Unassembled WGS sequence"/>
</dbReference>
<evidence type="ECO:0000256" key="2">
    <source>
        <dbReference type="ARBA" id="ARBA00022651"/>
    </source>
</evidence>
<protein>
    <submittedName>
        <fullName evidence="7">Glycoside hydrolase family 43 protein</fullName>
    </submittedName>
</protein>
<dbReference type="EMBL" id="JADQDQ010000006">
    <property type="protein sequence ID" value="MBF9238534.1"/>
    <property type="molecule type" value="Genomic_DNA"/>
</dbReference>
<keyword evidence="8" id="KW-1185">Reference proteome</keyword>
<keyword evidence="2" id="KW-0624">Polysaccharide degradation</keyword>
<gene>
    <name evidence="7" type="ORF">I2I05_14100</name>
</gene>
<dbReference type="PANTHER" id="PTHR43772">
    <property type="entry name" value="ENDO-1,4-BETA-XYLANASE"/>
    <property type="match status" value="1"/>
</dbReference>
<dbReference type="PANTHER" id="PTHR43772:SF2">
    <property type="entry name" value="PUTATIVE (AFU_ORTHOLOGUE AFUA_2G04480)-RELATED"/>
    <property type="match status" value="1"/>
</dbReference>
<sequence length="321" mass="35456">MAAALALSTAALAQTVPAGAPVLGATVGGNPIIKSKYTADPAAMVQKGTVYLYAGHDEAPARQERYVMNEWLCFSSTDMVNWTEHPVPLKVSDFAWAKGDAWASQVIARNGKFYWYAAMEHGTIPGKSIGVAVADNPTGPFKDARGSALIANNMTTDDKHPWDDIDPSVFIDDKGQAYLFWGNVTCYYAKLKANMTELDGPIQTVKLPQFTEAPWVHQRNGWYYLSYASQFPEKIVYAMSRSIEGPWEYKGILNELAGNSNTNHQAIIDFKGQSYFIYHNGGLNPDGGSFRRSVCVDYLYYNKDGTMKRVVMTTEGVKAVK</sequence>
<comment type="similarity">
    <text evidence="1 6">Belongs to the glycosyl hydrolase 43 family.</text>
</comment>
<accession>A0ABS0IKH7</accession>
<dbReference type="SUPFAM" id="SSF75005">
    <property type="entry name" value="Arabinanase/levansucrase/invertase"/>
    <property type="match status" value="1"/>
</dbReference>
<evidence type="ECO:0000256" key="5">
    <source>
        <dbReference type="ARBA" id="ARBA00023295"/>
    </source>
</evidence>
<keyword evidence="4" id="KW-0119">Carbohydrate metabolism</keyword>
<dbReference type="CDD" id="cd18618">
    <property type="entry name" value="GH43_Xsa43E-like"/>
    <property type="match status" value="1"/>
</dbReference>
<evidence type="ECO:0000256" key="1">
    <source>
        <dbReference type="ARBA" id="ARBA00009865"/>
    </source>
</evidence>
<evidence type="ECO:0000313" key="8">
    <source>
        <dbReference type="Proteomes" id="UP000597617"/>
    </source>
</evidence>
<dbReference type="InterPro" id="IPR006710">
    <property type="entry name" value="Glyco_hydro_43"/>
</dbReference>
<keyword evidence="2" id="KW-0858">Xylan degradation</keyword>
<dbReference type="InterPro" id="IPR052176">
    <property type="entry name" value="Glycosyl_Hydrlase_43_Enz"/>
</dbReference>
<keyword evidence="3 6" id="KW-0378">Hydrolase</keyword>
<comment type="caution">
    <text evidence="7">The sequence shown here is derived from an EMBL/GenBank/DDBJ whole genome shotgun (WGS) entry which is preliminary data.</text>
</comment>
<evidence type="ECO:0000256" key="3">
    <source>
        <dbReference type="ARBA" id="ARBA00022801"/>
    </source>
</evidence>
<reference evidence="7 8" key="1">
    <citation type="submission" date="2020-11" db="EMBL/GenBank/DDBJ databases">
        <authorList>
            <person name="Kim M.K."/>
        </authorList>
    </citation>
    <scope>NUCLEOTIDE SEQUENCE [LARGE SCALE GENOMIC DNA]</scope>
    <source>
        <strain evidence="7 8">BT683</strain>
    </source>
</reference>
<dbReference type="Pfam" id="PF04616">
    <property type="entry name" value="Glyco_hydro_43"/>
    <property type="match status" value="1"/>
</dbReference>
<dbReference type="RefSeq" id="WP_196282911.1">
    <property type="nucleotide sequence ID" value="NZ_JADQDQ010000006.1"/>
</dbReference>
<keyword evidence="5 6" id="KW-0326">Glycosidase</keyword>
<dbReference type="InterPro" id="IPR023296">
    <property type="entry name" value="Glyco_hydro_beta-prop_sf"/>
</dbReference>
<dbReference type="Gene3D" id="2.115.10.20">
    <property type="entry name" value="Glycosyl hydrolase domain, family 43"/>
    <property type="match status" value="1"/>
</dbReference>
<dbReference type="GO" id="GO:0016787">
    <property type="term" value="F:hydrolase activity"/>
    <property type="evidence" value="ECO:0007669"/>
    <property type="project" value="UniProtKB-KW"/>
</dbReference>